<feature type="chain" id="PRO_5023043384" description="Secreted protein" evidence="1">
    <location>
        <begin position="21"/>
        <end position="75"/>
    </location>
</feature>
<protein>
    <recommendedName>
        <fullName evidence="4">Secreted protein</fullName>
    </recommendedName>
</protein>
<dbReference type="EMBL" id="VSRR010096352">
    <property type="protein sequence ID" value="MPC93856.1"/>
    <property type="molecule type" value="Genomic_DNA"/>
</dbReference>
<keyword evidence="1" id="KW-0732">Signal</keyword>
<sequence>MMMVVVVVAVVVVVVMHVNGGGREQNAVLPDPTPLLLITPLPILAEGRVPCVACVGSRVWLVVYSEGDKSTVQAL</sequence>
<evidence type="ECO:0000313" key="3">
    <source>
        <dbReference type="Proteomes" id="UP000324222"/>
    </source>
</evidence>
<accession>A0A5B7JHY3</accession>
<gene>
    <name evidence="2" type="ORF">E2C01_089001</name>
</gene>
<comment type="caution">
    <text evidence="2">The sequence shown here is derived from an EMBL/GenBank/DDBJ whole genome shotgun (WGS) entry which is preliminary data.</text>
</comment>
<evidence type="ECO:0000256" key="1">
    <source>
        <dbReference type="SAM" id="SignalP"/>
    </source>
</evidence>
<proteinExistence type="predicted"/>
<feature type="signal peptide" evidence="1">
    <location>
        <begin position="1"/>
        <end position="20"/>
    </location>
</feature>
<evidence type="ECO:0000313" key="2">
    <source>
        <dbReference type="EMBL" id="MPC93856.1"/>
    </source>
</evidence>
<dbReference type="Proteomes" id="UP000324222">
    <property type="component" value="Unassembled WGS sequence"/>
</dbReference>
<organism evidence="2 3">
    <name type="scientific">Portunus trituberculatus</name>
    <name type="common">Swimming crab</name>
    <name type="synonym">Neptunus trituberculatus</name>
    <dbReference type="NCBI Taxonomy" id="210409"/>
    <lineage>
        <taxon>Eukaryota</taxon>
        <taxon>Metazoa</taxon>
        <taxon>Ecdysozoa</taxon>
        <taxon>Arthropoda</taxon>
        <taxon>Crustacea</taxon>
        <taxon>Multicrustacea</taxon>
        <taxon>Malacostraca</taxon>
        <taxon>Eumalacostraca</taxon>
        <taxon>Eucarida</taxon>
        <taxon>Decapoda</taxon>
        <taxon>Pleocyemata</taxon>
        <taxon>Brachyura</taxon>
        <taxon>Eubrachyura</taxon>
        <taxon>Portunoidea</taxon>
        <taxon>Portunidae</taxon>
        <taxon>Portuninae</taxon>
        <taxon>Portunus</taxon>
    </lineage>
</organism>
<keyword evidence="3" id="KW-1185">Reference proteome</keyword>
<dbReference type="AlphaFoldDB" id="A0A5B7JHY3"/>
<evidence type="ECO:0008006" key="4">
    <source>
        <dbReference type="Google" id="ProtNLM"/>
    </source>
</evidence>
<name>A0A5B7JHY3_PORTR</name>
<reference evidence="2 3" key="1">
    <citation type="submission" date="2019-05" db="EMBL/GenBank/DDBJ databases">
        <title>Another draft genome of Portunus trituberculatus and its Hox gene families provides insights of decapod evolution.</title>
        <authorList>
            <person name="Jeong J.-H."/>
            <person name="Song I."/>
            <person name="Kim S."/>
            <person name="Choi T."/>
            <person name="Kim D."/>
            <person name="Ryu S."/>
            <person name="Kim W."/>
        </authorList>
    </citation>
    <scope>NUCLEOTIDE SEQUENCE [LARGE SCALE GENOMIC DNA]</scope>
    <source>
        <tissue evidence="2">Muscle</tissue>
    </source>
</reference>